<dbReference type="Pfam" id="PF05368">
    <property type="entry name" value="NmrA"/>
    <property type="match status" value="1"/>
</dbReference>
<dbReference type="CDD" id="cd05259">
    <property type="entry name" value="PCBER_SDR_a"/>
    <property type="match status" value="1"/>
</dbReference>
<dbReference type="AlphaFoldDB" id="A0A4V3I1X2"/>
<reference evidence="4 5" key="1">
    <citation type="submission" date="2018-11" db="EMBL/GenBank/DDBJ databases">
        <title>Genome sequence and assembly of Colletotrichum sidae.</title>
        <authorList>
            <person name="Gan P."/>
            <person name="Shirasu K."/>
        </authorList>
    </citation>
    <scope>NUCLEOTIDE SEQUENCE [LARGE SCALE GENOMIC DNA]</scope>
    <source>
        <strain evidence="4 5">CBS 518.97</strain>
    </source>
</reference>
<feature type="domain" description="NmrA-like" evidence="3">
    <location>
        <begin position="6"/>
        <end position="233"/>
    </location>
</feature>
<comment type="caution">
    <text evidence="4">The sequence shown here is derived from an EMBL/GenBank/DDBJ whole genome shotgun (WGS) entry which is preliminary data.</text>
</comment>
<dbReference type="SUPFAM" id="SSF51735">
    <property type="entry name" value="NAD(P)-binding Rossmann-fold domains"/>
    <property type="match status" value="1"/>
</dbReference>
<gene>
    <name evidence="4" type="ORF">C8034_v007254</name>
</gene>
<proteinExistence type="predicted"/>
<dbReference type="EMBL" id="QAPF01000317">
    <property type="protein sequence ID" value="TEA11843.1"/>
    <property type="molecule type" value="Genomic_DNA"/>
</dbReference>
<evidence type="ECO:0000259" key="3">
    <source>
        <dbReference type="Pfam" id="PF05368"/>
    </source>
</evidence>
<protein>
    <recommendedName>
        <fullName evidence="3">NmrA-like domain-containing protein</fullName>
    </recommendedName>
</protein>
<dbReference type="InterPro" id="IPR051609">
    <property type="entry name" value="NmrA/Isoflavone_reductase-like"/>
</dbReference>
<dbReference type="Gene3D" id="3.40.50.720">
    <property type="entry name" value="NAD(P)-binding Rossmann-like Domain"/>
    <property type="match status" value="1"/>
</dbReference>
<dbReference type="GO" id="GO:0016491">
    <property type="term" value="F:oxidoreductase activity"/>
    <property type="evidence" value="ECO:0007669"/>
    <property type="project" value="UniProtKB-KW"/>
</dbReference>
<dbReference type="Proteomes" id="UP000295604">
    <property type="component" value="Unassembled WGS sequence"/>
</dbReference>
<evidence type="ECO:0000313" key="4">
    <source>
        <dbReference type="EMBL" id="TEA11843.1"/>
    </source>
</evidence>
<organism evidence="4 5">
    <name type="scientific">Colletotrichum sidae</name>
    <dbReference type="NCBI Taxonomy" id="1347389"/>
    <lineage>
        <taxon>Eukaryota</taxon>
        <taxon>Fungi</taxon>
        <taxon>Dikarya</taxon>
        <taxon>Ascomycota</taxon>
        <taxon>Pezizomycotina</taxon>
        <taxon>Sordariomycetes</taxon>
        <taxon>Hypocreomycetidae</taxon>
        <taxon>Glomerellales</taxon>
        <taxon>Glomerellaceae</taxon>
        <taxon>Colletotrichum</taxon>
        <taxon>Colletotrichum orbiculare species complex</taxon>
    </lineage>
</organism>
<dbReference type="PANTHER" id="PTHR47706:SF1">
    <property type="entry name" value="CIPA-LIKE, PUTATIVE (AFU_ORTHOLOGUE AFUA_1G12460)-RELATED"/>
    <property type="match status" value="1"/>
</dbReference>
<keyword evidence="5" id="KW-1185">Reference proteome</keyword>
<evidence type="ECO:0000313" key="5">
    <source>
        <dbReference type="Proteomes" id="UP000295604"/>
    </source>
</evidence>
<sequence length="307" mass="32920">MTPTIKNVAIAGAGGNLGPSILKALLDSNKFNVTILTRDASSHTFPAGATVKEVDYSSLDSLTQALQGQDALVNTTGGFDPKIATRVVDAAVAAGVYRYVPPDFGIDPNLAHVPELPVFGIKGMTHKYLQGKVRDHPGGGGGKFTWTIVSTGAFLDWALRNGFMGVDFGKKKITYHNDGENDVPWSNLADVGKAIVGLLLNPAETANRIVYVQTVHKSQKQMAALAKEALGGEWQESTTDYDALYAECMESITNGIFSPEVMIPQIPYACSKKKYAQPFVKNDNALLGIKELSDEELKALCKTVAAQ</sequence>
<dbReference type="InterPro" id="IPR045312">
    <property type="entry name" value="PCBER-like"/>
</dbReference>
<evidence type="ECO:0000256" key="2">
    <source>
        <dbReference type="ARBA" id="ARBA00023002"/>
    </source>
</evidence>
<accession>A0A4V3I1X2</accession>
<dbReference type="InterPro" id="IPR008030">
    <property type="entry name" value="NmrA-like"/>
</dbReference>
<dbReference type="InterPro" id="IPR036291">
    <property type="entry name" value="NAD(P)-bd_dom_sf"/>
</dbReference>
<evidence type="ECO:0000256" key="1">
    <source>
        <dbReference type="ARBA" id="ARBA00022857"/>
    </source>
</evidence>
<name>A0A4V3I1X2_9PEZI</name>
<keyword evidence="2" id="KW-0560">Oxidoreductase</keyword>
<keyword evidence="1" id="KW-0521">NADP</keyword>
<dbReference type="PANTHER" id="PTHR47706">
    <property type="entry name" value="NMRA-LIKE FAMILY PROTEIN"/>
    <property type="match status" value="1"/>
</dbReference>